<keyword evidence="1" id="KW-0805">Transcription regulation</keyword>
<dbReference type="InterPro" id="IPR036390">
    <property type="entry name" value="WH_DNA-bd_sf"/>
</dbReference>
<evidence type="ECO:0000256" key="1">
    <source>
        <dbReference type="ARBA" id="ARBA00023015"/>
    </source>
</evidence>
<name>A0A916Y173_9MICO</name>
<evidence type="ECO:0000259" key="4">
    <source>
        <dbReference type="PROSITE" id="PS50949"/>
    </source>
</evidence>
<dbReference type="CDD" id="cd07377">
    <property type="entry name" value="WHTH_GntR"/>
    <property type="match status" value="1"/>
</dbReference>
<dbReference type="SUPFAM" id="SSF46785">
    <property type="entry name" value="Winged helix' DNA-binding domain"/>
    <property type="match status" value="1"/>
</dbReference>
<dbReference type="PROSITE" id="PS50949">
    <property type="entry name" value="HTH_GNTR"/>
    <property type="match status" value="1"/>
</dbReference>
<reference evidence="5" key="1">
    <citation type="journal article" date="2014" name="Int. J. Syst. Evol. Microbiol.">
        <title>Complete genome sequence of Corynebacterium casei LMG S-19264T (=DSM 44701T), isolated from a smear-ripened cheese.</title>
        <authorList>
            <consortium name="US DOE Joint Genome Institute (JGI-PGF)"/>
            <person name="Walter F."/>
            <person name="Albersmeier A."/>
            <person name="Kalinowski J."/>
            <person name="Ruckert C."/>
        </authorList>
    </citation>
    <scope>NUCLEOTIDE SEQUENCE</scope>
    <source>
        <strain evidence="5">CGMCC 1.15152</strain>
    </source>
</reference>
<reference evidence="5" key="2">
    <citation type="submission" date="2020-09" db="EMBL/GenBank/DDBJ databases">
        <authorList>
            <person name="Sun Q."/>
            <person name="Zhou Y."/>
        </authorList>
    </citation>
    <scope>NUCLEOTIDE SEQUENCE</scope>
    <source>
        <strain evidence="5">CGMCC 1.15152</strain>
    </source>
</reference>
<dbReference type="SMART" id="SM00345">
    <property type="entry name" value="HTH_GNTR"/>
    <property type="match status" value="1"/>
</dbReference>
<dbReference type="Proteomes" id="UP000633205">
    <property type="component" value="Unassembled WGS sequence"/>
</dbReference>
<feature type="domain" description="HTH gntR-type" evidence="4">
    <location>
        <begin position="27"/>
        <end position="95"/>
    </location>
</feature>
<dbReference type="PANTHER" id="PTHR38445">
    <property type="entry name" value="HTH-TYPE TRANSCRIPTIONAL REPRESSOR YTRA"/>
    <property type="match status" value="1"/>
</dbReference>
<dbReference type="Pfam" id="PF00392">
    <property type="entry name" value="GntR"/>
    <property type="match status" value="1"/>
</dbReference>
<dbReference type="InterPro" id="IPR036388">
    <property type="entry name" value="WH-like_DNA-bd_sf"/>
</dbReference>
<evidence type="ECO:0000256" key="2">
    <source>
        <dbReference type="ARBA" id="ARBA00023125"/>
    </source>
</evidence>
<organism evidence="5 6">
    <name type="scientific">Microbacterium faecale</name>
    <dbReference type="NCBI Taxonomy" id="1804630"/>
    <lineage>
        <taxon>Bacteria</taxon>
        <taxon>Bacillati</taxon>
        <taxon>Actinomycetota</taxon>
        <taxon>Actinomycetes</taxon>
        <taxon>Micrococcales</taxon>
        <taxon>Microbacteriaceae</taxon>
        <taxon>Microbacterium</taxon>
    </lineage>
</organism>
<proteinExistence type="predicted"/>
<sequence>MTHCWVMWFISRVTNQTTREGAMDEGRPLFMQIADLVEDQIVDGTLSEDEKAPSTNEIAAFSRINPATAAKGVNMLAEKGILYKRRGIGMFVSPGARERVLAERKAAFADSYIAPLFAEARKLGLGPDDVAQLINEHATPQTS</sequence>
<evidence type="ECO:0000256" key="3">
    <source>
        <dbReference type="ARBA" id="ARBA00023163"/>
    </source>
</evidence>
<keyword evidence="3" id="KW-0804">Transcription</keyword>
<dbReference type="EMBL" id="BMHO01000001">
    <property type="protein sequence ID" value="GGD26580.1"/>
    <property type="molecule type" value="Genomic_DNA"/>
</dbReference>
<evidence type="ECO:0000313" key="6">
    <source>
        <dbReference type="Proteomes" id="UP000633205"/>
    </source>
</evidence>
<protein>
    <submittedName>
        <fullName evidence="5">GntR family transcriptional regulator</fullName>
    </submittedName>
</protein>
<dbReference type="PANTHER" id="PTHR38445:SF10">
    <property type="entry name" value="GNTR-FAMILY TRANSCRIPTIONAL REGULATOR"/>
    <property type="match status" value="1"/>
</dbReference>
<dbReference type="AlphaFoldDB" id="A0A916Y173"/>
<dbReference type="GO" id="GO:0003677">
    <property type="term" value="F:DNA binding"/>
    <property type="evidence" value="ECO:0007669"/>
    <property type="project" value="UniProtKB-KW"/>
</dbReference>
<gene>
    <name evidence="5" type="ORF">GCM10010915_03270</name>
</gene>
<accession>A0A916Y173</accession>
<keyword evidence="2" id="KW-0238">DNA-binding</keyword>
<dbReference type="Gene3D" id="1.10.10.10">
    <property type="entry name" value="Winged helix-like DNA-binding domain superfamily/Winged helix DNA-binding domain"/>
    <property type="match status" value="1"/>
</dbReference>
<dbReference type="GO" id="GO:0003700">
    <property type="term" value="F:DNA-binding transcription factor activity"/>
    <property type="evidence" value="ECO:0007669"/>
    <property type="project" value="InterPro"/>
</dbReference>
<dbReference type="InterPro" id="IPR000524">
    <property type="entry name" value="Tscrpt_reg_HTH_GntR"/>
</dbReference>
<comment type="caution">
    <text evidence="5">The sequence shown here is derived from an EMBL/GenBank/DDBJ whole genome shotgun (WGS) entry which is preliminary data.</text>
</comment>
<keyword evidence="6" id="KW-1185">Reference proteome</keyword>
<evidence type="ECO:0000313" key="5">
    <source>
        <dbReference type="EMBL" id="GGD26580.1"/>
    </source>
</evidence>